<dbReference type="Proteomes" id="UP001549921">
    <property type="component" value="Unassembled WGS sequence"/>
</dbReference>
<reference evidence="17 18" key="1">
    <citation type="submission" date="2024-06" db="EMBL/GenBank/DDBJ databases">
        <title>A chromosome-level genome assembly of beet webworm, Loxostege sticticalis.</title>
        <authorList>
            <person name="Zhang Y."/>
        </authorList>
    </citation>
    <scope>NUCLEOTIDE SEQUENCE [LARGE SCALE GENOMIC DNA]</scope>
    <source>
        <strain evidence="17">AQ028</strain>
        <tissue evidence="17">Male pupae</tissue>
    </source>
</reference>
<comment type="similarity">
    <text evidence="4 16">Belongs to the cytochrome P450 family.</text>
</comment>
<keyword evidence="11 15" id="KW-0408">Iron</keyword>
<keyword evidence="7 15" id="KW-0479">Metal-binding</keyword>
<dbReference type="SUPFAM" id="SSF48264">
    <property type="entry name" value="Cytochrome P450"/>
    <property type="match status" value="1"/>
</dbReference>
<evidence type="ECO:0000256" key="6">
    <source>
        <dbReference type="ARBA" id="ARBA00022617"/>
    </source>
</evidence>
<dbReference type="PANTHER" id="PTHR24292:SF45">
    <property type="entry name" value="CYTOCHROME P450 6G1-RELATED"/>
    <property type="match status" value="1"/>
</dbReference>
<comment type="subcellular location">
    <subcellularLocation>
        <location evidence="3">Endoplasmic reticulum membrane</location>
        <topology evidence="3">Peripheral membrane protein</topology>
    </subcellularLocation>
    <subcellularLocation>
        <location evidence="2">Microsome membrane</location>
        <topology evidence="2">Peripheral membrane protein</topology>
    </subcellularLocation>
</comment>
<dbReference type="AlphaFoldDB" id="A0ABD0S3S8"/>
<comment type="caution">
    <text evidence="17">The sequence shown here is derived from an EMBL/GenBank/DDBJ whole genome shotgun (WGS) entry which is preliminary data.</text>
</comment>
<dbReference type="GO" id="GO:0046872">
    <property type="term" value="F:metal ion binding"/>
    <property type="evidence" value="ECO:0007669"/>
    <property type="project" value="UniProtKB-KW"/>
</dbReference>
<evidence type="ECO:0000256" key="2">
    <source>
        <dbReference type="ARBA" id="ARBA00004174"/>
    </source>
</evidence>
<dbReference type="InterPro" id="IPR017972">
    <property type="entry name" value="Cyt_P450_CS"/>
</dbReference>
<dbReference type="PRINTS" id="PR00385">
    <property type="entry name" value="P450"/>
</dbReference>
<dbReference type="EC" id="1.14.14.1" evidence="5"/>
<dbReference type="FunFam" id="1.10.630.10:FF:000042">
    <property type="entry name" value="Cytochrome P450"/>
    <property type="match status" value="1"/>
</dbReference>
<keyword evidence="12 16" id="KW-0503">Monooxygenase</keyword>
<evidence type="ECO:0000256" key="16">
    <source>
        <dbReference type="RuleBase" id="RU000461"/>
    </source>
</evidence>
<comment type="catalytic activity">
    <reaction evidence="14">
        <text>an organic molecule + reduced [NADPH--hemoprotein reductase] + O2 = an alcohol + oxidized [NADPH--hemoprotein reductase] + H2O + H(+)</text>
        <dbReference type="Rhea" id="RHEA:17149"/>
        <dbReference type="Rhea" id="RHEA-COMP:11964"/>
        <dbReference type="Rhea" id="RHEA-COMP:11965"/>
        <dbReference type="ChEBI" id="CHEBI:15377"/>
        <dbReference type="ChEBI" id="CHEBI:15378"/>
        <dbReference type="ChEBI" id="CHEBI:15379"/>
        <dbReference type="ChEBI" id="CHEBI:30879"/>
        <dbReference type="ChEBI" id="CHEBI:57618"/>
        <dbReference type="ChEBI" id="CHEBI:58210"/>
        <dbReference type="ChEBI" id="CHEBI:142491"/>
        <dbReference type="EC" id="1.14.14.1"/>
    </reaction>
</comment>
<dbReference type="EMBL" id="JBEDNZ010000031">
    <property type="protein sequence ID" value="KAL0808738.1"/>
    <property type="molecule type" value="Genomic_DNA"/>
</dbReference>
<keyword evidence="10 16" id="KW-0560">Oxidoreductase</keyword>
<dbReference type="GO" id="GO:0016712">
    <property type="term" value="F:oxidoreductase activity, acting on paired donors, with incorporation or reduction of molecular oxygen, reduced flavin or flavoprotein as one donor, and incorporation of one atom of oxygen"/>
    <property type="evidence" value="ECO:0007669"/>
    <property type="project" value="UniProtKB-EC"/>
</dbReference>
<keyword evidence="9" id="KW-0492">Microsome</keyword>
<dbReference type="InterPro" id="IPR001128">
    <property type="entry name" value="Cyt_P450"/>
</dbReference>
<dbReference type="PRINTS" id="PR00463">
    <property type="entry name" value="EP450I"/>
</dbReference>
<dbReference type="InterPro" id="IPR036396">
    <property type="entry name" value="Cyt_P450_sf"/>
</dbReference>
<keyword evidence="8" id="KW-0256">Endoplasmic reticulum</keyword>
<feature type="binding site" description="axial binding residue" evidence="15">
    <location>
        <position position="458"/>
    </location>
    <ligand>
        <name>heme</name>
        <dbReference type="ChEBI" id="CHEBI:30413"/>
    </ligand>
    <ligandPart>
        <name>Fe</name>
        <dbReference type="ChEBI" id="CHEBI:18248"/>
    </ligandPart>
</feature>
<keyword evidence="13" id="KW-0472">Membrane</keyword>
<protein>
    <recommendedName>
        <fullName evidence="5">unspecific monooxygenase</fullName>
        <ecNumber evidence="5">1.14.14.1</ecNumber>
    </recommendedName>
</protein>
<dbReference type="Gene3D" id="1.10.630.10">
    <property type="entry name" value="Cytochrome P450"/>
    <property type="match status" value="1"/>
</dbReference>
<organism evidence="17 18">
    <name type="scientific">Loxostege sticticalis</name>
    <name type="common">Beet webworm moth</name>
    <dbReference type="NCBI Taxonomy" id="481309"/>
    <lineage>
        <taxon>Eukaryota</taxon>
        <taxon>Metazoa</taxon>
        <taxon>Ecdysozoa</taxon>
        <taxon>Arthropoda</taxon>
        <taxon>Hexapoda</taxon>
        <taxon>Insecta</taxon>
        <taxon>Pterygota</taxon>
        <taxon>Neoptera</taxon>
        <taxon>Endopterygota</taxon>
        <taxon>Lepidoptera</taxon>
        <taxon>Glossata</taxon>
        <taxon>Ditrysia</taxon>
        <taxon>Pyraloidea</taxon>
        <taxon>Crambidae</taxon>
        <taxon>Pyraustinae</taxon>
        <taxon>Loxostege</taxon>
    </lineage>
</organism>
<proteinExistence type="inferred from homology"/>
<comment type="cofactor">
    <cofactor evidence="1 15">
        <name>heme</name>
        <dbReference type="ChEBI" id="CHEBI:30413"/>
    </cofactor>
</comment>
<evidence type="ECO:0000256" key="8">
    <source>
        <dbReference type="ARBA" id="ARBA00022824"/>
    </source>
</evidence>
<keyword evidence="6 15" id="KW-0349">Heme</keyword>
<sequence>MFVILFLFTFISVLTLLFIATKSKNGYWKKKKIPYLEPKPIVGNYGEYVSLKKFVGEVAQDICKAFPNEPYVGTFYGSDPALLVQDPDILKLVLTKDFYYFNSREISRFTHNEVTTQNLFFTYGDRWKVMRQNMTPIFTSAKMKNMFYLVENCCHGLEKLLDYEVTVSDVIETRALTARYTIESIGSCAFGCETNSMQKDCKENPFIHVGNQILDSSTYRGLKWIARAMWPSVFYKLGFKTFAPDINKFFFDLTTNIFKARNYEPTTRNDFIDCILNLKKNGYITGDKVSNSKTGGNDKVVMEVDDDLLVGMCIVFFAAGFETSSTTMSFTLYELAKDQVAQKRVQQEIDEYLKARGNKLKYDCVSSLPFTEACVDETLRLYPVLSVLTREVVEDYKLPSGLTLEKDMRVHIPVFHIHRNPAHFPDPETFRPERFLPEQKHSIRPYTYMPFGDGPRICLGMRFAKMQVLSGLVTILKKFNVELADSTPREIEYEPRGMTTMPKAGLPLKFTVREGWEQRVLQK</sequence>
<evidence type="ECO:0000256" key="4">
    <source>
        <dbReference type="ARBA" id="ARBA00010617"/>
    </source>
</evidence>
<dbReference type="InterPro" id="IPR002401">
    <property type="entry name" value="Cyt_P450_E_grp-I"/>
</dbReference>
<evidence type="ECO:0000313" key="18">
    <source>
        <dbReference type="Proteomes" id="UP001549921"/>
    </source>
</evidence>
<evidence type="ECO:0000256" key="15">
    <source>
        <dbReference type="PIRSR" id="PIRSR602401-1"/>
    </source>
</evidence>
<dbReference type="CDD" id="cd11056">
    <property type="entry name" value="CYP6-like"/>
    <property type="match status" value="1"/>
</dbReference>
<evidence type="ECO:0000256" key="7">
    <source>
        <dbReference type="ARBA" id="ARBA00022723"/>
    </source>
</evidence>
<evidence type="ECO:0000256" key="14">
    <source>
        <dbReference type="ARBA" id="ARBA00047827"/>
    </source>
</evidence>
<evidence type="ECO:0000256" key="9">
    <source>
        <dbReference type="ARBA" id="ARBA00022848"/>
    </source>
</evidence>
<gene>
    <name evidence="17" type="ORF">ABMA28_013166</name>
</gene>
<name>A0ABD0S3S8_LOXSC</name>
<dbReference type="InterPro" id="IPR050476">
    <property type="entry name" value="Insect_CytP450_Detox"/>
</dbReference>
<evidence type="ECO:0000256" key="1">
    <source>
        <dbReference type="ARBA" id="ARBA00001971"/>
    </source>
</evidence>
<dbReference type="GO" id="GO:0005789">
    <property type="term" value="C:endoplasmic reticulum membrane"/>
    <property type="evidence" value="ECO:0007669"/>
    <property type="project" value="UniProtKB-SubCell"/>
</dbReference>
<evidence type="ECO:0000256" key="5">
    <source>
        <dbReference type="ARBA" id="ARBA00012109"/>
    </source>
</evidence>
<dbReference type="Pfam" id="PF00067">
    <property type="entry name" value="p450"/>
    <property type="match status" value="1"/>
</dbReference>
<evidence type="ECO:0000256" key="3">
    <source>
        <dbReference type="ARBA" id="ARBA00004406"/>
    </source>
</evidence>
<dbReference type="PROSITE" id="PS00086">
    <property type="entry name" value="CYTOCHROME_P450"/>
    <property type="match status" value="1"/>
</dbReference>
<evidence type="ECO:0000256" key="12">
    <source>
        <dbReference type="ARBA" id="ARBA00023033"/>
    </source>
</evidence>
<evidence type="ECO:0000256" key="13">
    <source>
        <dbReference type="ARBA" id="ARBA00023136"/>
    </source>
</evidence>
<evidence type="ECO:0000256" key="10">
    <source>
        <dbReference type="ARBA" id="ARBA00023002"/>
    </source>
</evidence>
<accession>A0ABD0S3S8</accession>
<dbReference type="PANTHER" id="PTHR24292">
    <property type="entry name" value="CYTOCHROME P450"/>
    <property type="match status" value="1"/>
</dbReference>
<evidence type="ECO:0000313" key="17">
    <source>
        <dbReference type="EMBL" id="KAL0808738.1"/>
    </source>
</evidence>
<evidence type="ECO:0000256" key="11">
    <source>
        <dbReference type="ARBA" id="ARBA00023004"/>
    </source>
</evidence>